<organism evidence="7 8">
    <name type="scientific">Paenibacillus roseus</name>
    <dbReference type="NCBI Taxonomy" id="2798579"/>
    <lineage>
        <taxon>Bacteria</taxon>
        <taxon>Bacillati</taxon>
        <taxon>Bacillota</taxon>
        <taxon>Bacilli</taxon>
        <taxon>Bacillales</taxon>
        <taxon>Paenibacillaceae</taxon>
        <taxon>Paenibacillus</taxon>
    </lineage>
</organism>
<dbReference type="PANTHER" id="PTHR11709:SF394">
    <property type="entry name" value="FI03373P-RELATED"/>
    <property type="match status" value="1"/>
</dbReference>
<evidence type="ECO:0000313" key="7">
    <source>
        <dbReference type="EMBL" id="MBJ6360620.1"/>
    </source>
</evidence>
<dbReference type="GO" id="GO:0005507">
    <property type="term" value="F:copper ion binding"/>
    <property type="evidence" value="ECO:0007669"/>
    <property type="project" value="InterPro"/>
</dbReference>
<keyword evidence="4" id="KW-0732">Signal</keyword>
<dbReference type="GO" id="GO:0016491">
    <property type="term" value="F:oxidoreductase activity"/>
    <property type="evidence" value="ECO:0007669"/>
    <property type="project" value="UniProtKB-KW"/>
</dbReference>
<dbReference type="InterPro" id="IPR001117">
    <property type="entry name" value="Cu-oxidase_2nd"/>
</dbReference>
<evidence type="ECO:0000256" key="3">
    <source>
        <dbReference type="ARBA" id="ARBA00023008"/>
    </source>
</evidence>
<dbReference type="PANTHER" id="PTHR11709">
    <property type="entry name" value="MULTI-COPPER OXIDASE"/>
    <property type="match status" value="1"/>
</dbReference>
<dbReference type="SUPFAM" id="SSF49503">
    <property type="entry name" value="Cupredoxins"/>
    <property type="match status" value="2"/>
</dbReference>
<dbReference type="EMBL" id="JAELUP010000012">
    <property type="protein sequence ID" value="MBJ6360620.1"/>
    <property type="molecule type" value="Genomic_DNA"/>
</dbReference>
<evidence type="ECO:0000259" key="6">
    <source>
        <dbReference type="Pfam" id="PF07732"/>
    </source>
</evidence>
<evidence type="ECO:0000256" key="2">
    <source>
        <dbReference type="ARBA" id="ARBA00023002"/>
    </source>
</evidence>
<keyword evidence="3" id="KW-0186">Copper</keyword>
<gene>
    <name evidence="7" type="ORF">JFN88_04705</name>
</gene>
<reference evidence="7" key="1">
    <citation type="submission" date="2020-12" db="EMBL/GenBank/DDBJ databases">
        <authorList>
            <person name="Huq M.A."/>
        </authorList>
    </citation>
    <scope>NUCLEOTIDE SEQUENCE</scope>
    <source>
        <strain evidence="7">MAHUQ-46</strain>
    </source>
</reference>
<feature type="domain" description="Plastocyanin-like" evidence="5">
    <location>
        <begin position="203"/>
        <end position="308"/>
    </location>
</feature>
<dbReference type="InterPro" id="IPR008972">
    <property type="entry name" value="Cupredoxin"/>
</dbReference>
<sequence>MMNAMKRLATVAVFCVSIVAALKYGAIQPIAAQENTVKKINLYATDGYVKMPDGSDMYIWGYSLQNEKGTAVYPAPTLEVTEGDQVEITLTNIGPSKSGILPVAHTIHFHGLNTNQKNDGVPHTSLPVFVGKSFTYQFKAQYAGTYFYHCHVDTVEHLQMGMTGSFIVKAREGVNQAWTEGPSYDKEVVLHLNEIDRSWHKAVEQRQTYDRTVFNPDFWALNGEFSGKNAKTSITAKAGETYLIRLINSGYQKHTFHMNGRQFKVIASDGRPLQKSLNKQSLTLASAERYDVLVKFDQAGTYTIHVDGEESKPR</sequence>
<dbReference type="AlphaFoldDB" id="A0A934J563"/>
<accession>A0A934J563</accession>
<comment type="caution">
    <text evidence="7">The sequence shown here is derived from an EMBL/GenBank/DDBJ whole genome shotgun (WGS) entry which is preliminary data.</text>
</comment>
<dbReference type="Gene3D" id="2.60.40.420">
    <property type="entry name" value="Cupredoxins - blue copper proteins"/>
    <property type="match status" value="1"/>
</dbReference>
<name>A0A934J563_9BACL</name>
<feature type="signal peptide" evidence="4">
    <location>
        <begin position="1"/>
        <end position="25"/>
    </location>
</feature>
<dbReference type="InterPro" id="IPR011707">
    <property type="entry name" value="Cu-oxidase-like_N"/>
</dbReference>
<evidence type="ECO:0000313" key="8">
    <source>
        <dbReference type="Proteomes" id="UP000640274"/>
    </source>
</evidence>
<evidence type="ECO:0000256" key="4">
    <source>
        <dbReference type="SAM" id="SignalP"/>
    </source>
</evidence>
<protein>
    <submittedName>
        <fullName evidence="7">Multicopper oxidase family protein</fullName>
    </submittedName>
</protein>
<dbReference type="Proteomes" id="UP000640274">
    <property type="component" value="Unassembled WGS sequence"/>
</dbReference>
<feature type="domain" description="Plastocyanin-like" evidence="6">
    <location>
        <begin position="73"/>
        <end position="172"/>
    </location>
</feature>
<dbReference type="RefSeq" id="WP_199018172.1">
    <property type="nucleotide sequence ID" value="NZ_JAELUP010000012.1"/>
</dbReference>
<keyword evidence="1" id="KW-0479">Metal-binding</keyword>
<keyword evidence="2" id="KW-0560">Oxidoreductase</keyword>
<evidence type="ECO:0000256" key="1">
    <source>
        <dbReference type="ARBA" id="ARBA00022723"/>
    </source>
</evidence>
<dbReference type="InterPro" id="IPR045087">
    <property type="entry name" value="Cu-oxidase_fam"/>
</dbReference>
<feature type="chain" id="PRO_5039256344" evidence="4">
    <location>
        <begin position="26"/>
        <end position="314"/>
    </location>
</feature>
<proteinExistence type="predicted"/>
<dbReference type="Pfam" id="PF07732">
    <property type="entry name" value="Cu-oxidase_3"/>
    <property type="match status" value="1"/>
</dbReference>
<evidence type="ECO:0000259" key="5">
    <source>
        <dbReference type="Pfam" id="PF00394"/>
    </source>
</evidence>
<dbReference type="Pfam" id="PF00394">
    <property type="entry name" value="Cu-oxidase"/>
    <property type="match status" value="1"/>
</dbReference>
<keyword evidence="8" id="KW-1185">Reference proteome</keyword>